<dbReference type="InterPro" id="IPR027417">
    <property type="entry name" value="P-loop_NTPase"/>
</dbReference>
<evidence type="ECO:0000259" key="9">
    <source>
        <dbReference type="PROSITE" id="PS51192"/>
    </source>
</evidence>
<dbReference type="NCBIfam" id="NF008164">
    <property type="entry name" value="PRK10917.1-2"/>
    <property type="match status" value="1"/>
</dbReference>
<dbReference type="SMART" id="SM00490">
    <property type="entry name" value="HELICc"/>
    <property type="match status" value="1"/>
</dbReference>
<evidence type="ECO:0000313" key="12">
    <source>
        <dbReference type="Proteomes" id="UP000268844"/>
    </source>
</evidence>
<dbReference type="Pfam" id="PF00270">
    <property type="entry name" value="DEAD"/>
    <property type="match status" value="1"/>
</dbReference>
<evidence type="ECO:0000256" key="2">
    <source>
        <dbReference type="ARBA" id="ARBA00022763"/>
    </source>
</evidence>
<evidence type="ECO:0000256" key="8">
    <source>
        <dbReference type="ARBA" id="ARBA00049819"/>
    </source>
</evidence>
<dbReference type="SUPFAM" id="SSF52540">
    <property type="entry name" value="P-loop containing nucleoside triphosphate hydrolases"/>
    <property type="match status" value="2"/>
</dbReference>
<protein>
    <recommendedName>
        <fullName evidence="8">Probable DNA 3'-5' helicase RecG</fullName>
    </recommendedName>
</protein>
<dbReference type="GO" id="GO:0006281">
    <property type="term" value="P:DNA repair"/>
    <property type="evidence" value="ECO:0007669"/>
    <property type="project" value="UniProtKB-KW"/>
</dbReference>
<dbReference type="PROSITE" id="PS51194">
    <property type="entry name" value="HELICASE_CTER"/>
    <property type="match status" value="1"/>
</dbReference>
<dbReference type="InterPro" id="IPR012340">
    <property type="entry name" value="NA-bd_OB-fold"/>
</dbReference>
<dbReference type="InterPro" id="IPR033454">
    <property type="entry name" value="RecG_wedge"/>
</dbReference>
<dbReference type="NCBIfam" id="NF008168">
    <property type="entry name" value="PRK10917.2-2"/>
    <property type="match status" value="1"/>
</dbReference>
<evidence type="ECO:0000256" key="6">
    <source>
        <dbReference type="ARBA" id="ARBA00023125"/>
    </source>
</evidence>
<dbReference type="OrthoDB" id="9804325at2"/>
<evidence type="ECO:0000256" key="7">
    <source>
        <dbReference type="ARBA" id="ARBA00023204"/>
    </source>
</evidence>
<dbReference type="Pfam" id="PF17191">
    <property type="entry name" value="RecG_wedge"/>
    <property type="match status" value="1"/>
</dbReference>
<dbReference type="AlphaFoldDB" id="A0A447IFY2"/>
<dbReference type="PANTHER" id="PTHR47964">
    <property type="entry name" value="ATP-DEPENDENT DNA HELICASE HOMOLOG RECG, CHLOROPLASTIC"/>
    <property type="match status" value="1"/>
</dbReference>
<keyword evidence="4 11" id="KW-0347">Helicase</keyword>
<proteinExistence type="predicted"/>
<organism evidence="11 12">
    <name type="scientific">Devosia equisanguinis</name>
    <dbReference type="NCBI Taxonomy" id="2490941"/>
    <lineage>
        <taxon>Bacteria</taxon>
        <taxon>Pseudomonadati</taxon>
        <taxon>Pseudomonadota</taxon>
        <taxon>Alphaproteobacteria</taxon>
        <taxon>Hyphomicrobiales</taxon>
        <taxon>Devosiaceae</taxon>
        <taxon>Devosia</taxon>
    </lineage>
</organism>
<dbReference type="SMART" id="SM00487">
    <property type="entry name" value="DEXDc"/>
    <property type="match status" value="1"/>
</dbReference>
<reference evidence="11 12" key="1">
    <citation type="submission" date="2018-12" db="EMBL/GenBank/DDBJ databases">
        <authorList>
            <person name="Criscuolo A."/>
        </authorList>
    </citation>
    <scope>NUCLEOTIDE SEQUENCE [LARGE SCALE GENOMIC DNA]</scope>
    <source>
        <strain evidence="11">ACIP1116281</strain>
    </source>
</reference>
<dbReference type="GO" id="GO:0016787">
    <property type="term" value="F:hydrolase activity"/>
    <property type="evidence" value="ECO:0007669"/>
    <property type="project" value="UniProtKB-KW"/>
</dbReference>
<dbReference type="InterPro" id="IPR045562">
    <property type="entry name" value="RecG_dom3_C"/>
</dbReference>
<dbReference type="Proteomes" id="UP000268844">
    <property type="component" value="Unassembled WGS sequence"/>
</dbReference>
<dbReference type="CDD" id="cd04488">
    <property type="entry name" value="RecG_wedge_OBF"/>
    <property type="match status" value="1"/>
</dbReference>
<keyword evidence="12" id="KW-1185">Reference proteome</keyword>
<feature type="domain" description="Helicase C-terminal" evidence="10">
    <location>
        <begin position="482"/>
        <end position="627"/>
    </location>
</feature>
<keyword evidence="5" id="KW-0067">ATP-binding</keyword>
<dbReference type="PROSITE" id="PS51192">
    <property type="entry name" value="HELICASE_ATP_BIND_1"/>
    <property type="match status" value="1"/>
</dbReference>
<keyword evidence="3 11" id="KW-0378">Hydrolase</keyword>
<dbReference type="SUPFAM" id="SSF50249">
    <property type="entry name" value="Nucleic acid-binding proteins"/>
    <property type="match status" value="1"/>
</dbReference>
<evidence type="ECO:0000256" key="3">
    <source>
        <dbReference type="ARBA" id="ARBA00022801"/>
    </source>
</evidence>
<dbReference type="InterPro" id="IPR014001">
    <property type="entry name" value="Helicase_ATP-bd"/>
</dbReference>
<dbReference type="EMBL" id="UZWD01000043">
    <property type="protein sequence ID" value="VDS06368.1"/>
    <property type="molecule type" value="Genomic_DNA"/>
</dbReference>
<accession>A0A447IFY2</accession>
<evidence type="ECO:0000256" key="1">
    <source>
        <dbReference type="ARBA" id="ARBA00022741"/>
    </source>
</evidence>
<keyword evidence="2" id="KW-0227">DNA damage</keyword>
<dbReference type="Gene3D" id="3.40.50.300">
    <property type="entry name" value="P-loop containing nucleotide triphosphate hydrolases"/>
    <property type="match status" value="2"/>
</dbReference>
<evidence type="ECO:0000259" key="10">
    <source>
        <dbReference type="PROSITE" id="PS51194"/>
    </source>
</evidence>
<dbReference type="InterPro" id="IPR001650">
    <property type="entry name" value="Helicase_C-like"/>
</dbReference>
<dbReference type="InterPro" id="IPR011545">
    <property type="entry name" value="DEAD/DEAH_box_helicase_dom"/>
</dbReference>
<dbReference type="GO" id="GO:0003678">
    <property type="term" value="F:DNA helicase activity"/>
    <property type="evidence" value="ECO:0007669"/>
    <property type="project" value="TreeGrafter"/>
</dbReference>
<name>A0A447IFY2_9HYPH</name>
<dbReference type="CDD" id="cd17992">
    <property type="entry name" value="DEXHc_RecG"/>
    <property type="match status" value="1"/>
</dbReference>
<evidence type="ECO:0000256" key="5">
    <source>
        <dbReference type="ARBA" id="ARBA00022840"/>
    </source>
</evidence>
<dbReference type="Pfam" id="PF00271">
    <property type="entry name" value="Helicase_C"/>
    <property type="match status" value="1"/>
</dbReference>
<dbReference type="Gene3D" id="2.40.50.140">
    <property type="entry name" value="Nucleic acid-binding proteins"/>
    <property type="match status" value="1"/>
</dbReference>
<keyword evidence="6" id="KW-0238">DNA-binding</keyword>
<dbReference type="RefSeq" id="WP_126151882.1">
    <property type="nucleotide sequence ID" value="NZ_JBHTMH010000001.1"/>
</dbReference>
<sequence>MRPENLQPLFRSLHAIKGVGDKLAALLTRFFGAPDGQEAIVLDVLMHMPSGVVDRRRQVGIAEAYLNQIVTLRLHIDRHQPPPRGKPHIPHRVFAHDETGAISLVFFRAQGGWVEKALPVGEERYVSGKIDFFNGEKQITHPDYIVEPDRFASLPLVEPVYPLTNGLSSKALAKLVRQAVEAIPTLPEWIDTATLDQRKWPDFARAMHMVHLPDNPGEAELWAPARQRLAYDEYLAGQITLQLVRSTMVADRGIARQFTADITARVAAALPFSLTEGQKLALNDIYRDLASEDRMSRLLQGDVGSGKTVVALMAMAAMAESGAQSALMAPTELLAAQHFRTIAPLAAAAGLRCALLTGKMPAAERREILADLADGGIDIVMGTHALFQSGVAFHDLGLTVVDEQHRFGVHQRLALSDKGKHADLLVMTATPIPRTLVLTHFGDMAVSVLKEKPRGRQPIDTAVLSIGDYHRVIGRLQAKLAEGAQAYWVCPLVEESETLEVVSAEDRFAELRQVFGDQVALVHGRMSSAAKQEVMERFKADEIKLLVATTVIEVGVDVPNATIMIIEHAERFGLAQLHQLRGRVGRGSQRSACLLLYKDPLSDTAKARLDTIKSTEDGFEIAERDLELRGQGDILGTRQSGMPGYRLAVPDVHRHLLEFAHDDAKALLQRNPGLTGPDGEAARTLLYLFRKDLAIPLIRAG</sequence>
<dbReference type="InterPro" id="IPR047112">
    <property type="entry name" value="RecG/Mfd"/>
</dbReference>
<keyword evidence="7" id="KW-0234">DNA repair</keyword>
<evidence type="ECO:0000256" key="4">
    <source>
        <dbReference type="ARBA" id="ARBA00022806"/>
    </source>
</evidence>
<keyword evidence="1" id="KW-0547">Nucleotide-binding</keyword>
<dbReference type="GO" id="GO:0005524">
    <property type="term" value="F:ATP binding"/>
    <property type="evidence" value="ECO:0007669"/>
    <property type="project" value="UniProtKB-KW"/>
</dbReference>
<evidence type="ECO:0000313" key="11">
    <source>
        <dbReference type="EMBL" id="VDS06368.1"/>
    </source>
</evidence>
<dbReference type="PANTHER" id="PTHR47964:SF1">
    <property type="entry name" value="ATP-DEPENDENT DNA HELICASE HOMOLOG RECG, CHLOROPLASTIC"/>
    <property type="match status" value="1"/>
</dbReference>
<dbReference type="Pfam" id="PF19833">
    <property type="entry name" value="RecG_dom3_C"/>
    <property type="match status" value="1"/>
</dbReference>
<gene>
    <name evidence="11" type="primary">recG</name>
    <name evidence="11" type="ORF">DEVEQU_03531</name>
</gene>
<dbReference type="GO" id="GO:0003677">
    <property type="term" value="F:DNA binding"/>
    <property type="evidence" value="ECO:0007669"/>
    <property type="project" value="UniProtKB-KW"/>
</dbReference>
<feature type="domain" description="Helicase ATP-binding" evidence="9">
    <location>
        <begin position="288"/>
        <end position="449"/>
    </location>
</feature>